<dbReference type="OrthoDB" id="9802649at2"/>
<dbReference type="RefSeq" id="WP_013112608.1">
    <property type="nucleotide sequence ID" value="NC_014150.1"/>
</dbReference>
<feature type="transmembrane region" description="Helical" evidence="8">
    <location>
        <begin position="48"/>
        <end position="70"/>
    </location>
</feature>
<dbReference type="GO" id="GO:0009103">
    <property type="term" value="P:lipopolysaccharide biosynthetic process"/>
    <property type="evidence" value="ECO:0007669"/>
    <property type="project" value="UniProtKB-ARBA"/>
</dbReference>
<feature type="transmembrane region" description="Helical" evidence="8">
    <location>
        <begin position="110"/>
        <end position="131"/>
    </location>
</feature>
<evidence type="ECO:0000313" key="11">
    <source>
        <dbReference type="Proteomes" id="UP000001915"/>
    </source>
</evidence>
<dbReference type="Pfam" id="PF13231">
    <property type="entry name" value="PMT_2"/>
    <property type="match status" value="1"/>
</dbReference>
<feature type="transmembrane region" description="Helical" evidence="8">
    <location>
        <begin position="310"/>
        <end position="328"/>
    </location>
</feature>
<dbReference type="Proteomes" id="UP000001915">
    <property type="component" value="Chromosome"/>
</dbReference>
<feature type="transmembrane region" description="Helical" evidence="8">
    <location>
        <begin position="286"/>
        <end position="304"/>
    </location>
</feature>
<keyword evidence="2" id="KW-1003">Cell membrane</keyword>
<name>D5U4D2_BRAM5</name>
<feature type="transmembrane region" description="Helical" evidence="8">
    <location>
        <begin position="160"/>
        <end position="191"/>
    </location>
</feature>
<dbReference type="GO" id="GO:0005886">
    <property type="term" value="C:plasma membrane"/>
    <property type="evidence" value="ECO:0007669"/>
    <property type="project" value="UniProtKB-SubCell"/>
</dbReference>
<dbReference type="STRING" id="526224.Bmur_0066"/>
<proteinExistence type="predicted"/>
<evidence type="ECO:0000256" key="6">
    <source>
        <dbReference type="ARBA" id="ARBA00022989"/>
    </source>
</evidence>
<organism evidence="10 11">
    <name type="scientific">Brachyspira murdochii (strain ATCC 51284 / DSM 12563 / 56-150)</name>
    <name type="common">Serpulina murdochii</name>
    <dbReference type="NCBI Taxonomy" id="526224"/>
    <lineage>
        <taxon>Bacteria</taxon>
        <taxon>Pseudomonadati</taxon>
        <taxon>Spirochaetota</taxon>
        <taxon>Spirochaetia</taxon>
        <taxon>Brachyspirales</taxon>
        <taxon>Brachyspiraceae</taxon>
        <taxon>Brachyspira</taxon>
    </lineage>
</organism>
<dbReference type="PANTHER" id="PTHR33908">
    <property type="entry name" value="MANNOSYLTRANSFERASE YKCB-RELATED"/>
    <property type="match status" value="1"/>
</dbReference>
<feature type="transmembrane region" description="Helical" evidence="8">
    <location>
        <begin position="20"/>
        <end position="42"/>
    </location>
</feature>
<feature type="domain" description="Glycosyltransferase RgtA/B/C/D-like" evidence="9">
    <location>
        <begin position="62"/>
        <end position="220"/>
    </location>
</feature>
<evidence type="ECO:0000256" key="7">
    <source>
        <dbReference type="ARBA" id="ARBA00023136"/>
    </source>
</evidence>
<evidence type="ECO:0000256" key="8">
    <source>
        <dbReference type="SAM" id="Phobius"/>
    </source>
</evidence>
<feature type="transmembrane region" description="Helical" evidence="8">
    <location>
        <begin position="138"/>
        <end position="154"/>
    </location>
</feature>
<feature type="transmembrane region" description="Helical" evidence="8">
    <location>
        <begin position="254"/>
        <end position="274"/>
    </location>
</feature>
<dbReference type="eggNOG" id="COG1807">
    <property type="taxonomic scope" value="Bacteria"/>
</dbReference>
<keyword evidence="7 8" id="KW-0472">Membrane</keyword>
<evidence type="ECO:0000259" key="9">
    <source>
        <dbReference type="Pfam" id="PF13231"/>
    </source>
</evidence>
<keyword evidence="4 10" id="KW-0808">Transferase</keyword>
<comment type="subcellular location">
    <subcellularLocation>
        <location evidence="1">Cell membrane</location>
        <topology evidence="1">Multi-pass membrane protein</topology>
    </subcellularLocation>
</comment>
<evidence type="ECO:0000256" key="3">
    <source>
        <dbReference type="ARBA" id="ARBA00022676"/>
    </source>
</evidence>
<evidence type="ECO:0000256" key="2">
    <source>
        <dbReference type="ARBA" id="ARBA00022475"/>
    </source>
</evidence>
<dbReference type="KEGG" id="brm:Bmur_0066"/>
<sequence length="512" mass="60768">MKNSIKRFINIIIKNKIFLISFIFIILSYILRTILLTFTTLIDDEAHYALWTKHLPFGFFDHGGGIAFFMKLSMIIFGNTGFGVRFGSILFSILVSVFIYIFVSKEKDENAAVISVILFNTIPFFAGLSLIVTIDTPMFYFLLFSIMAYYKAIYSNKNYFYLAGFLFGFSLLSKEGAIFVGSSICFFILISNRRKEIFLYKEFYLSFIAATLVYLPFIIYNFQTDFTFIKYALDRQLQKPGSINRTLDFWGAQIGLYSPLFFILFCYLIIKTTLQFFNKKETENNFYFAFISLIPFIYIVQKSFKNKLEANWALFMYAGGLFLVSYYISKNWNKKYIRNLFLSNILLCNIAIFIIILQYFVPIIPIKGDPTDRYYKYNAIRYDLKEYYNLNMDKNIRMFALNYQIPSMINFYINPENEAVCLNWNTYHPTVFDFWYDDNNFIGDDLYYITTSPDTNLASKYFDSIEYITNFQSYRKQINGDKRYLDNYYIYLCRNYNGKKTDYIYKSEKIKF</sequence>
<dbReference type="PANTHER" id="PTHR33908:SF11">
    <property type="entry name" value="MEMBRANE PROTEIN"/>
    <property type="match status" value="1"/>
</dbReference>
<gene>
    <name evidence="10" type="ordered locus">Bmur_0066</name>
</gene>
<dbReference type="GO" id="GO:0016763">
    <property type="term" value="F:pentosyltransferase activity"/>
    <property type="evidence" value="ECO:0007669"/>
    <property type="project" value="TreeGrafter"/>
</dbReference>
<reference evidence="10 11" key="1">
    <citation type="journal article" date="2010" name="Stand. Genomic Sci.">
        <title>Complete genome sequence of Brachyspira murdochii type strain (56-150).</title>
        <authorList>
            <person name="Pati A."/>
            <person name="Sikorski J."/>
            <person name="Gronow S."/>
            <person name="Munk C."/>
            <person name="Lapidus A."/>
            <person name="Copeland A."/>
            <person name="Glavina Del Tio T."/>
            <person name="Nolan M."/>
            <person name="Lucas S."/>
            <person name="Chen F."/>
            <person name="Tice H."/>
            <person name="Cheng J.F."/>
            <person name="Han C."/>
            <person name="Detter J.C."/>
            <person name="Bruce D."/>
            <person name="Tapia R."/>
            <person name="Goodwin L."/>
            <person name="Pitluck S."/>
            <person name="Liolios K."/>
            <person name="Ivanova N."/>
            <person name="Mavromatis K."/>
            <person name="Mikhailova N."/>
            <person name="Chen A."/>
            <person name="Palaniappan K."/>
            <person name="Land M."/>
            <person name="Hauser L."/>
            <person name="Chang Y.J."/>
            <person name="Jeffries C.D."/>
            <person name="Spring S."/>
            <person name="Rohde M."/>
            <person name="Goker M."/>
            <person name="Bristow J."/>
            <person name="Eisen J.A."/>
            <person name="Markowitz V."/>
            <person name="Hugenholtz P."/>
            <person name="Kyrpides N.C."/>
            <person name="Klenk H.P."/>
        </authorList>
    </citation>
    <scope>NUCLEOTIDE SEQUENCE [LARGE SCALE GENOMIC DNA]</scope>
    <source>
        <strain evidence="11">ATCC 51284 / DSM 12563 / 56-150</strain>
    </source>
</reference>
<feature type="transmembrane region" description="Helical" evidence="8">
    <location>
        <begin position="82"/>
        <end position="104"/>
    </location>
</feature>
<evidence type="ECO:0000256" key="5">
    <source>
        <dbReference type="ARBA" id="ARBA00022692"/>
    </source>
</evidence>
<dbReference type="AlphaFoldDB" id="D5U4D2"/>
<evidence type="ECO:0000256" key="4">
    <source>
        <dbReference type="ARBA" id="ARBA00022679"/>
    </source>
</evidence>
<keyword evidence="5 8" id="KW-0812">Transmembrane</keyword>
<dbReference type="InterPro" id="IPR050297">
    <property type="entry name" value="LipidA_mod_glycosyltrf_83"/>
</dbReference>
<evidence type="ECO:0000313" key="10">
    <source>
        <dbReference type="EMBL" id="ADG70177.1"/>
    </source>
</evidence>
<feature type="transmembrane region" description="Helical" evidence="8">
    <location>
        <begin position="203"/>
        <end position="222"/>
    </location>
</feature>
<protein>
    <submittedName>
        <fullName evidence="10">Glycosyl transferase family 39</fullName>
    </submittedName>
</protein>
<evidence type="ECO:0000256" key="1">
    <source>
        <dbReference type="ARBA" id="ARBA00004651"/>
    </source>
</evidence>
<dbReference type="HOGENOM" id="CLU_016165_3_0_12"/>
<dbReference type="EMBL" id="CP001959">
    <property type="protein sequence ID" value="ADG70177.1"/>
    <property type="molecule type" value="Genomic_DNA"/>
</dbReference>
<dbReference type="InterPro" id="IPR038731">
    <property type="entry name" value="RgtA/B/C-like"/>
</dbReference>
<keyword evidence="6 8" id="KW-1133">Transmembrane helix</keyword>
<feature type="transmembrane region" description="Helical" evidence="8">
    <location>
        <begin position="340"/>
        <end position="361"/>
    </location>
</feature>
<keyword evidence="3" id="KW-0328">Glycosyltransferase</keyword>
<accession>D5U4D2</accession>